<gene>
    <name evidence="1" type="ORF">PRCB_08030</name>
</gene>
<sequence length="69" mass="7635">MIVAAGSVPGPERASPIAKTKRIPADRLGHIWPRRFALRAGPFWPLDEGVAVLKNRMEQFGLVLKALLF</sequence>
<keyword evidence="2" id="KW-1185">Reference proteome</keyword>
<proteinExistence type="predicted"/>
<organism evidence="1 2">
    <name type="scientific">Pantoea rodasii</name>
    <dbReference type="NCBI Taxonomy" id="1076549"/>
    <lineage>
        <taxon>Bacteria</taxon>
        <taxon>Pseudomonadati</taxon>
        <taxon>Pseudomonadota</taxon>
        <taxon>Gammaproteobacteria</taxon>
        <taxon>Enterobacterales</taxon>
        <taxon>Erwiniaceae</taxon>
        <taxon>Pantoea</taxon>
    </lineage>
</organism>
<accession>A0A2M9WGF9</accession>
<dbReference type="Proteomes" id="UP000232062">
    <property type="component" value="Unassembled WGS sequence"/>
</dbReference>
<dbReference type="STRING" id="1076549.HA45_14940"/>
<evidence type="ECO:0000313" key="1">
    <source>
        <dbReference type="EMBL" id="PJZ06653.1"/>
    </source>
</evidence>
<reference evidence="1 2" key="1">
    <citation type="submission" date="2017-11" db="EMBL/GenBank/DDBJ databases">
        <title>The genome sequence of Pantoea rodasii DSM 26611.</title>
        <authorList>
            <person name="Gao J."/>
            <person name="Mao X."/>
            <person name="Sun J."/>
        </authorList>
    </citation>
    <scope>NUCLEOTIDE SEQUENCE [LARGE SCALE GENOMIC DNA]</scope>
    <source>
        <strain evidence="1 2">DSM 26611</strain>
    </source>
</reference>
<dbReference type="AlphaFoldDB" id="A0A2M9WGF9"/>
<evidence type="ECO:0000313" key="2">
    <source>
        <dbReference type="Proteomes" id="UP000232062"/>
    </source>
</evidence>
<name>A0A2M9WGF9_9GAMM</name>
<comment type="caution">
    <text evidence="1">The sequence shown here is derived from an EMBL/GenBank/DDBJ whole genome shotgun (WGS) entry which is preliminary data.</text>
</comment>
<protein>
    <submittedName>
        <fullName evidence="1">Uncharacterized protein</fullName>
    </submittedName>
</protein>
<dbReference type="EMBL" id="PIQI01000011">
    <property type="protein sequence ID" value="PJZ06653.1"/>
    <property type="molecule type" value="Genomic_DNA"/>
</dbReference>